<proteinExistence type="predicted"/>
<accession>A0A0F9P4M9</accession>
<feature type="coiled-coil region" evidence="1">
    <location>
        <begin position="281"/>
        <end position="322"/>
    </location>
</feature>
<gene>
    <name evidence="2" type="ORF">LCGC14_1258920</name>
</gene>
<name>A0A0F9P4M9_9ZZZZ</name>
<reference evidence="2" key="1">
    <citation type="journal article" date="2015" name="Nature">
        <title>Complex archaea that bridge the gap between prokaryotes and eukaryotes.</title>
        <authorList>
            <person name="Spang A."/>
            <person name="Saw J.H."/>
            <person name="Jorgensen S.L."/>
            <person name="Zaremba-Niedzwiedzka K."/>
            <person name="Martijn J."/>
            <person name="Lind A.E."/>
            <person name="van Eijk R."/>
            <person name="Schleper C."/>
            <person name="Guy L."/>
            <person name="Ettema T.J."/>
        </authorList>
    </citation>
    <scope>NUCLEOTIDE SEQUENCE</scope>
</reference>
<evidence type="ECO:0000256" key="1">
    <source>
        <dbReference type="SAM" id="Coils"/>
    </source>
</evidence>
<protein>
    <recommendedName>
        <fullName evidence="3">GH18 domain-containing protein</fullName>
    </recommendedName>
</protein>
<dbReference type="AlphaFoldDB" id="A0A0F9P4M9"/>
<sequence length="343" mass="37758">MRVDTHIWQFGTDYPGAAGSDDSKLPLRSVMVKAWDEIYWMSTFDKHSAAISGPAAIAKLVKTYNAQGIDLLLWCVPKGRNVNRMLSLAKACIDVPGVKGLVMDVEPFKGFCAGDCNYLATTFMKQLRAARPKAWLGVTYDPRPQHWGSSGTSEWLKYANAGLPMMYWESFKTNVQPWPDPAVSVRQAFNDLRKTLAPGRNIEYFPIMQGNTAAARMTAGINAAVGVGSIRVSTWRRGVVPVATWSAIANIPEPAPPPPPPPPTDPCADVKQQLASCQTVVKSLQVRIAAKDARLADYEQMIEQLEARVKRLVNELAVCKAEQVDLTEVREAVKALRDFITGL</sequence>
<comment type="caution">
    <text evidence="2">The sequence shown here is derived from an EMBL/GenBank/DDBJ whole genome shotgun (WGS) entry which is preliminary data.</text>
</comment>
<dbReference type="EMBL" id="LAZR01006960">
    <property type="protein sequence ID" value="KKM88417.1"/>
    <property type="molecule type" value="Genomic_DNA"/>
</dbReference>
<organism evidence="2">
    <name type="scientific">marine sediment metagenome</name>
    <dbReference type="NCBI Taxonomy" id="412755"/>
    <lineage>
        <taxon>unclassified sequences</taxon>
        <taxon>metagenomes</taxon>
        <taxon>ecological metagenomes</taxon>
    </lineage>
</organism>
<evidence type="ECO:0008006" key="3">
    <source>
        <dbReference type="Google" id="ProtNLM"/>
    </source>
</evidence>
<evidence type="ECO:0000313" key="2">
    <source>
        <dbReference type="EMBL" id="KKM88417.1"/>
    </source>
</evidence>
<keyword evidence="1" id="KW-0175">Coiled coil</keyword>